<dbReference type="EMBL" id="CM042884">
    <property type="protein sequence ID" value="KAI4369473.1"/>
    <property type="molecule type" value="Genomic_DNA"/>
</dbReference>
<proteinExistence type="predicted"/>
<comment type="caution">
    <text evidence="1">The sequence shown here is derived from an EMBL/GenBank/DDBJ whole genome shotgun (WGS) entry which is preliminary data.</text>
</comment>
<name>A0ACB9QTA3_9MYRT</name>
<sequence length="543" mass="59081">MQVKRYIDIYSASSMIGFSSVDVSLLSNAYVKAQKMFLKAMNALASQSDPGDTIVTHLKSSIDAHAEFLAQVSELARSKWTEFNLGMMGFGLGIMLLSLLFQYFAIRRVIKLFGTTSYKVSGGCGISFGSLFACFLVAIHAMSLLSNSYLVEEAKVATFLLATAVFIKFKHSMAKMKMSCEAAAFLFLILVLRFAIYVGLSKQAGVTTSLSSRSWIIVINEAYSTTAAEVIPFVALILLAYLLYRTISSGMILSISKAIVVGAISCYVLIAVHWASESGISNLASKTTARTLIPRIIYTIGLGELLLLAFGKLGEAQAPDCRESLLDRTVCMLSTWSSTVILLSGRQGPLIALASIIGGYCIVKLQNAGEDNGVSAIVDPLSVVEWSLLAVIMLFSTGHWCAFDGLHYGAAFVGFDEFALVCQAILLTIETYGFSHIIPIFGLPFLVLGNNLISCTKQPRKLVTLCLTQVYLMYGLIMATTVTVTIICVTIQRRHLMVWALFAPKFVFDVVGLILADILICFASLYYHLHDGIKRPQGPASKS</sequence>
<keyword evidence="2" id="KW-1185">Reference proteome</keyword>
<evidence type="ECO:0000313" key="1">
    <source>
        <dbReference type="EMBL" id="KAI4369473.1"/>
    </source>
</evidence>
<dbReference type="Proteomes" id="UP001057402">
    <property type="component" value="Chromosome 5"/>
</dbReference>
<organism evidence="1 2">
    <name type="scientific">Melastoma candidum</name>
    <dbReference type="NCBI Taxonomy" id="119954"/>
    <lineage>
        <taxon>Eukaryota</taxon>
        <taxon>Viridiplantae</taxon>
        <taxon>Streptophyta</taxon>
        <taxon>Embryophyta</taxon>
        <taxon>Tracheophyta</taxon>
        <taxon>Spermatophyta</taxon>
        <taxon>Magnoliopsida</taxon>
        <taxon>eudicotyledons</taxon>
        <taxon>Gunneridae</taxon>
        <taxon>Pentapetalae</taxon>
        <taxon>rosids</taxon>
        <taxon>malvids</taxon>
        <taxon>Myrtales</taxon>
        <taxon>Melastomataceae</taxon>
        <taxon>Melastomatoideae</taxon>
        <taxon>Melastomateae</taxon>
        <taxon>Melastoma</taxon>
    </lineage>
</organism>
<gene>
    <name evidence="1" type="ORF">MLD38_017910</name>
</gene>
<protein>
    <submittedName>
        <fullName evidence="1">Uncharacterized protein</fullName>
    </submittedName>
</protein>
<accession>A0ACB9QTA3</accession>
<evidence type="ECO:0000313" key="2">
    <source>
        <dbReference type="Proteomes" id="UP001057402"/>
    </source>
</evidence>
<reference evidence="2" key="1">
    <citation type="journal article" date="2023" name="Front. Plant Sci.">
        <title>Chromosomal-level genome assembly of Melastoma candidum provides insights into trichome evolution.</title>
        <authorList>
            <person name="Zhong Y."/>
            <person name="Wu W."/>
            <person name="Sun C."/>
            <person name="Zou P."/>
            <person name="Liu Y."/>
            <person name="Dai S."/>
            <person name="Zhou R."/>
        </authorList>
    </citation>
    <scope>NUCLEOTIDE SEQUENCE [LARGE SCALE GENOMIC DNA]</scope>
</reference>